<dbReference type="AlphaFoldDB" id="A0A4U0UJH3"/>
<sequence>MSGSDWKQKGKDKAESVLALIPKEWRLEKIPSAEEQRDVTGPYIQQFLSKEEVAITETDAVGIVTKTTAGTWSAVEVAKAFCHRAALAHQLVNCLHEIFFDAAMEDAERADKYLAEHRKPIGPLHGLPVSLKDQFHVKGVDTHMGYVGWIGNFQGKKDTGKEKNYESEMVKELRSLGATLYCKTAVPHTLMCGETINNVIGYCWNPKNRNLSAGGSSGGEGALIGLRGSPVGFGTDIGGSIRIPAAFNGLYGIRPSAGRLPYEGMANSMDGQNSILSVVGPLATTPGALKLLFQGLLSTQPWLHDPLVLELPWRDDAERAISDPLRRFTEQLSFGVMRHDGACAVTPPVARAIDITVHTLQKLGHNVIEWKPSVPHAKITDICTKIWSFDGGADCIADFELSGEEAAPQCLIQKMPQANASDIMAANIEQREAQKEYMEYWNSTAEQSGTGRPVDAVIAPLSPWPAARPAKYTYYGYSVWVNVLDYSAVVIPVTTVDKSVDKKIEDFKALNETDQKTHDSYDPEIYDGAHVSVQLVGRRLQEEKMLALAKYVGEAIHA</sequence>
<feature type="domain" description="Amidase" evidence="7">
    <location>
        <begin position="76"/>
        <end position="546"/>
    </location>
</feature>
<evidence type="ECO:0000256" key="3">
    <source>
        <dbReference type="ARBA" id="ARBA00012922"/>
    </source>
</evidence>
<dbReference type="PROSITE" id="PS00571">
    <property type="entry name" value="AMIDASES"/>
    <property type="match status" value="1"/>
</dbReference>
<gene>
    <name evidence="8" type="ORF">B0A54_12977</name>
</gene>
<dbReference type="InterPro" id="IPR020556">
    <property type="entry name" value="Amidase_CS"/>
</dbReference>
<feature type="binding site" evidence="6">
    <location>
        <position position="190"/>
    </location>
    <ligand>
        <name>substrate</name>
    </ligand>
</feature>
<dbReference type="PIRSF" id="PIRSF001221">
    <property type="entry name" value="Amidase_fungi"/>
    <property type="match status" value="1"/>
</dbReference>
<name>A0A4U0UJH3_9PEZI</name>
<feature type="active site" description="Charge relay system" evidence="5">
    <location>
        <position position="132"/>
    </location>
</feature>
<feature type="binding site" evidence="6">
    <location>
        <begin position="237"/>
        <end position="240"/>
    </location>
    <ligand>
        <name>substrate</name>
    </ligand>
</feature>
<dbReference type="GO" id="GO:0004040">
    <property type="term" value="F:amidase activity"/>
    <property type="evidence" value="ECO:0007669"/>
    <property type="project" value="UniProtKB-EC"/>
</dbReference>
<comment type="caution">
    <text evidence="8">The sequence shown here is derived from an EMBL/GenBank/DDBJ whole genome shotgun (WGS) entry which is preliminary data.</text>
</comment>
<keyword evidence="4" id="KW-0378">Hydrolase</keyword>
<dbReference type="PANTHER" id="PTHR46072">
    <property type="entry name" value="AMIDASE-RELATED-RELATED"/>
    <property type="match status" value="1"/>
</dbReference>
<reference evidence="8 9" key="1">
    <citation type="submission" date="2017-03" db="EMBL/GenBank/DDBJ databases">
        <title>Genomes of endolithic fungi from Antarctica.</title>
        <authorList>
            <person name="Coleine C."/>
            <person name="Masonjones S."/>
            <person name="Stajich J.E."/>
        </authorList>
    </citation>
    <scope>NUCLEOTIDE SEQUENCE [LARGE SCALE GENOMIC DNA]</scope>
    <source>
        <strain evidence="8 9">CCFEE 5311</strain>
    </source>
</reference>
<dbReference type="Gene3D" id="3.90.1300.10">
    <property type="entry name" value="Amidase signature (AS) domain"/>
    <property type="match status" value="1"/>
</dbReference>
<dbReference type="PANTHER" id="PTHR46072:SF7">
    <property type="entry name" value="AMIDASE"/>
    <property type="match status" value="1"/>
</dbReference>
<evidence type="ECO:0000256" key="6">
    <source>
        <dbReference type="PIRSR" id="PIRSR001221-2"/>
    </source>
</evidence>
<evidence type="ECO:0000313" key="9">
    <source>
        <dbReference type="Proteomes" id="UP000310066"/>
    </source>
</evidence>
<dbReference type="SUPFAM" id="SSF75304">
    <property type="entry name" value="Amidase signature (AS) enzymes"/>
    <property type="match status" value="1"/>
</dbReference>
<dbReference type="Pfam" id="PF01425">
    <property type="entry name" value="Amidase"/>
    <property type="match status" value="1"/>
</dbReference>
<comment type="catalytic activity">
    <reaction evidence="1">
        <text>a monocarboxylic acid amide + H2O = a monocarboxylate + NH4(+)</text>
        <dbReference type="Rhea" id="RHEA:12020"/>
        <dbReference type="ChEBI" id="CHEBI:15377"/>
        <dbReference type="ChEBI" id="CHEBI:28938"/>
        <dbReference type="ChEBI" id="CHEBI:35757"/>
        <dbReference type="ChEBI" id="CHEBI:83628"/>
        <dbReference type="EC" id="3.5.1.4"/>
    </reaction>
</comment>
<dbReference type="STRING" id="329885.A0A4U0UJH3"/>
<accession>A0A4U0UJH3</accession>
<feature type="active site" description="Acyl-ester intermediate" evidence="5">
    <location>
        <position position="240"/>
    </location>
</feature>
<dbReference type="EC" id="3.5.1.4" evidence="3"/>
<evidence type="ECO:0000256" key="5">
    <source>
        <dbReference type="PIRSR" id="PIRSR001221-1"/>
    </source>
</evidence>
<protein>
    <recommendedName>
        <fullName evidence="3">amidase</fullName>
        <ecNumber evidence="3">3.5.1.4</ecNumber>
    </recommendedName>
</protein>
<dbReference type="InterPro" id="IPR036928">
    <property type="entry name" value="AS_sf"/>
</dbReference>
<evidence type="ECO:0000313" key="8">
    <source>
        <dbReference type="EMBL" id="TKA35808.1"/>
    </source>
</evidence>
<evidence type="ECO:0000259" key="7">
    <source>
        <dbReference type="Pfam" id="PF01425"/>
    </source>
</evidence>
<feature type="active site" description="Charge relay system" evidence="5">
    <location>
        <position position="216"/>
    </location>
</feature>
<dbReference type="Proteomes" id="UP000310066">
    <property type="component" value="Unassembled WGS sequence"/>
</dbReference>
<evidence type="ECO:0000256" key="2">
    <source>
        <dbReference type="ARBA" id="ARBA00009199"/>
    </source>
</evidence>
<organism evidence="8 9">
    <name type="scientific">Friedmanniomyces endolithicus</name>
    <dbReference type="NCBI Taxonomy" id="329885"/>
    <lineage>
        <taxon>Eukaryota</taxon>
        <taxon>Fungi</taxon>
        <taxon>Dikarya</taxon>
        <taxon>Ascomycota</taxon>
        <taxon>Pezizomycotina</taxon>
        <taxon>Dothideomycetes</taxon>
        <taxon>Dothideomycetidae</taxon>
        <taxon>Mycosphaerellales</taxon>
        <taxon>Teratosphaeriaceae</taxon>
        <taxon>Friedmanniomyces</taxon>
    </lineage>
</organism>
<proteinExistence type="inferred from homology"/>
<dbReference type="EMBL" id="NAJP01000066">
    <property type="protein sequence ID" value="TKA35808.1"/>
    <property type="molecule type" value="Genomic_DNA"/>
</dbReference>
<evidence type="ECO:0000256" key="4">
    <source>
        <dbReference type="ARBA" id="ARBA00022801"/>
    </source>
</evidence>
<dbReference type="OrthoDB" id="6428749at2759"/>
<comment type="similarity">
    <text evidence="2">Belongs to the amidase family.</text>
</comment>
<evidence type="ECO:0000256" key="1">
    <source>
        <dbReference type="ARBA" id="ARBA00001311"/>
    </source>
</evidence>
<dbReference type="InterPro" id="IPR023631">
    <property type="entry name" value="Amidase_dom"/>
</dbReference>
<feature type="binding site" evidence="6">
    <location>
        <position position="216"/>
    </location>
    <ligand>
        <name>substrate</name>
    </ligand>
</feature>